<organism evidence="5 6">
    <name type="scientific">Comamonas guangdongensis</name>
    <dbReference type="NCBI Taxonomy" id="510515"/>
    <lineage>
        <taxon>Bacteria</taxon>
        <taxon>Pseudomonadati</taxon>
        <taxon>Pseudomonadota</taxon>
        <taxon>Betaproteobacteria</taxon>
        <taxon>Burkholderiales</taxon>
        <taxon>Comamonadaceae</taxon>
        <taxon>Comamonas</taxon>
    </lineage>
</organism>
<name>A0ABV3ZZ12_9BURK</name>
<gene>
    <name evidence="5" type="ORF">AB6724_18620</name>
</gene>
<dbReference type="Pfam" id="PF00501">
    <property type="entry name" value="AMP-binding"/>
    <property type="match status" value="1"/>
</dbReference>
<dbReference type="PANTHER" id="PTHR43201">
    <property type="entry name" value="ACYL-COA SYNTHETASE"/>
    <property type="match status" value="1"/>
</dbReference>
<protein>
    <submittedName>
        <fullName evidence="5">AMP-binding protein</fullName>
    </submittedName>
</protein>
<dbReference type="Gene3D" id="3.30.300.30">
    <property type="match status" value="1"/>
</dbReference>
<dbReference type="PANTHER" id="PTHR43201:SF5">
    <property type="entry name" value="MEDIUM-CHAIN ACYL-COA LIGASE ACSF2, MITOCHONDRIAL"/>
    <property type="match status" value="1"/>
</dbReference>
<evidence type="ECO:0000259" key="4">
    <source>
        <dbReference type="Pfam" id="PF13193"/>
    </source>
</evidence>
<feature type="domain" description="AMP-binding enzyme C-terminal" evidence="4">
    <location>
        <begin position="393"/>
        <end position="471"/>
    </location>
</feature>
<dbReference type="SUPFAM" id="SSF56801">
    <property type="entry name" value="Acetyl-CoA synthetase-like"/>
    <property type="match status" value="1"/>
</dbReference>
<reference evidence="5 6" key="1">
    <citation type="journal article" date="2013" name="Int. J. Syst. Evol. Microbiol.">
        <title>Comamonas guangdongensis sp. nov., isolated from subterranean forest sediment, and emended description of the genus Comamonas.</title>
        <authorList>
            <person name="Zhang J."/>
            <person name="Wang Y."/>
            <person name="Zhou S."/>
            <person name="Wu C."/>
            <person name="He J."/>
            <person name="Li F."/>
        </authorList>
    </citation>
    <scope>NUCLEOTIDE SEQUENCE [LARGE SCALE GENOMIC DNA]</scope>
    <source>
        <strain evidence="5 6">CCTCC AB2011133</strain>
    </source>
</reference>
<keyword evidence="6" id="KW-1185">Reference proteome</keyword>
<evidence type="ECO:0000256" key="1">
    <source>
        <dbReference type="ARBA" id="ARBA00006432"/>
    </source>
</evidence>
<dbReference type="InterPro" id="IPR025110">
    <property type="entry name" value="AMP-bd_C"/>
</dbReference>
<evidence type="ECO:0000313" key="6">
    <source>
        <dbReference type="Proteomes" id="UP001561046"/>
    </source>
</evidence>
<dbReference type="EMBL" id="JBFYGN010000027">
    <property type="protein sequence ID" value="MEX8194852.1"/>
    <property type="molecule type" value="Genomic_DNA"/>
</dbReference>
<dbReference type="Gene3D" id="3.40.50.12780">
    <property type="entry name" value="N-terminal domain of ligase-like"/>
    <property type="match status" value="1"/>
</dbReference>
<feature type="domain" description="AMP-dependent synthetase/ligase" evidence="3">
    <location>
        <begin position="114"/>
        <end position="341"/>
    </location>
</feature>
<evidence type="ECO:0000259" key="3">
    <source>
        <dbReference type="Pfam" id="PF00501"/>
    </source>
</evidence>
<dbReference type="InterPro" id="IPR042099">
    <property type="entry name" value="ANL_N_sf"/>
</dbReference>
<proteinExistence type="inferred from homology"/>
<evidence type="ECO:0000256" key="2">
    <source>
        <dbReference type="ARBA" id="ARBA00022598"/>
    </source>
</evidence>
<dbReference type="Pfam" id="PF13193">
    <property type="entry name" value="AMP-binding_C"/>
    <property type="match status" value="1"/>
</dbReference>
<keyword evidence="2" id="KW-0436">Ligase</keyword>
<comment type="caution">
    <text evidence="5">The sequence shown here is derived from an EMBL/GenBank/DDBJ whole genome shotgun (WGS) entry which is preliminary data.</text>
</comment>
<evidence type="ECO:0000313" key="5">
    <source>
        <dbReference type="EMBL" id="MEX8194852.1"/>
    </source>
</evidence>
<dbReference type="InterPro" id="IPR000873">
    <property type="entry name" value="AMP-dep_synth/lig_dom"/>
</dbReference>
<dbReference type="Proteomes" id="UP001561046">
    <property type="component" value="Unassembled WGS sequence"/>
</dbReference>
<comment type="similarity">
    <text evidence="1">Belongs to the ATP-dependent AMP-binding enzyme family.</text>
</comment>
<dbReference type="RefSeq" id="WP_369340029.1">
    <property type="nucleotide sequence ID" value="NZ_JBFYGN010000027.1"/>
</dbReference>
<dbReference type="InterPro" id="IPR045851">
    <property type="entry name" value="AMP-bd_C_sf"/>
</dbReference>
<sequence>MSHKLPARAPLQGFWQLVHGPLAHWAQQRPEVIALQSEEQAWSFARLHAEVLARSAALVARRAPQTVLLDSQRSTLERLVDFLAVIHSGRCAAVADPDWQAGVRQRIESWLPATPCELNQAEPAAAFYTGFTSGSTGLPKGFMRSHLSWTESFRVGLQDFGPMVAQRTLAPGRISHSLFLFGAMQGIWYGVGAVMQERFSAARCLATLARGGTPCLVAVPSQLLLMLQWAEHRQLPPIPEVELITISGARWMRAHTPALRTLFPKARIIEFYGASEASFVAWMEADEACSPQAVGRPFSNVELSIRRAEGDAAESALAEPGSGHADDGLIYIRSPMLFMDYVGDAHDPTAVLRDGDWLSVRDMGHIDERGMLCLAGRQSRMIVTQGKNLFPEEVENLLAEHPQIAQVSLHGKADALRGMQVHAIVQWKPEPPGPLPGALELGRWLRERTEAFKVPRHWWVCSHWPHTASGKTDHGKLGQALQLALGGNADAAAPTKLPQLAPWQS</sequence>
<accession>A0ABV3ZZ12</accession>